<gene>
    <name evidence="1" type="ORF">LJ725_00575</name>
</gene>
<keyword evidence="2" id="KW-1185">Reference proteome</keyword>
<dbReference type="EMBL" id="JAJISD010000001">
    <property type="protein sequence ID" value="MCC8427445.1"/>
    <property type="molecule type" value="Genomic_DNA"/>
</dbReference>
<dbReference type="InterPro" id="IPR014989">
    <property type="entry name" value="DUF1839"/>
</dbReference>
<accession>A0ABS8KN33</accession>
<dbReference type="Pfam" id="PF08893">
    <property type="entry name" value="DUF1839"/>
    <property type="match status" value="1"/>
</dbReference>
<reference evidence="1 2" key="1">
    <citation type="submission" date="2021-11" db="EMBL/GenBank/DDBJ databases">
        <authorList>
            <person name="Lee D.-H."/>
            <person name="Kim S.-B."/>
        </authorList>
    </citation>
    <scope>NUCLEOTIDE SEQUENCE [LARGE SCALE GENOMIC DNA]</scope>
    <source>
        <strain evidence="1 2">KCTC 52223</strain>
    </source>
</reference>
<organism evidence="1 2">
    <name type="scientific">Reyranella aquatilis</name>
    <dbReference type="NCBI Taxonomy" id="2035356"/>
    <lineage>
        <taxon>Bacteria</taxon>
        <taxon>Pseudomonadati</taxon>
        <taxon>Pseudomonadota</taxon>
        <taxon>Alphaproteobacteria</taxon>
        <taxon>Hyphomicrobiales</taxon>
        <taxon>Reyranellaceae</taxon>
        <taxon>Reyranella</taxon>
    </lineage>
</organism>
<evidence type="ECO:0000313" key="2">
    <source>
        <dbReference type="Proteomes" id="UP001198862"/>
    </source>
</evidence>
<name>A0ABS8KN33_9HYPH</name>
<dbReference type="Proteomes" id="UP001198862">
    <property type="component" value="Unassembled WGS sequence"/>
</dbReference>
<proteinExistence type="predicted"/>
<comment type="caution">
    <text evidence="1">The sequence shown here is derived from an EMBL/GenBank/DDBJ whole genome shotgun (WGS) entry which is preliminary data.</text>
</comment>
<dbReference type="RefSeq" id="WP_230548680.1">
    <property type="nucleotide sequence ID" value="NZ_JAJISD010000001.1"/>
</dbReference>
<protein>
    <submittedName>
        <fullName evidence="1">DUF1839 family protein</fullName>
    </submittedName>
</protein>
<evidence type="ECO:0000313" key="1">
    <source>
        <dbReference type="EMBL" id="MCC8427445.1"/>
    </source>
</evidence>
<sequence>MSSDSEAADLLGITPASWRSSPLHGGDRIWPETNCYVDLWIELLPALGHPAEAALAFTVLQDFEGDHFTFFKFPPEDLQVLFGLAVQELPIFDTVEAQSMAQLRRGHPVLVEVDAFWLPDAGDAYRKAHMKTSIGVIALHPQERRLGYFHGTGYYELAGEDYDGLFREPALLFPYVEFVKRDGKALDGGALVDGSIALLRSHLDHRPRSHPIRQWQAALPAQMEMLGLRDMDYLHLYAFNGPRQLGANFEMLATYLDWLTTRGVGGLGEAAEAGRRLAEGAKAIQFQLARMVHRRKLDARAIDLEPLAAHYDTVFDTLDERFSG</sequence>